<organism evidence="5 6">
    <name type="scientific">Capillibacterium thermochitinicola</name>
    <dbReference type="NCBI Taxonomy" id="2699427"/>
    <lineage>
        <taxon>Bacteria</taxon>
        <taxon>Bacillati</taxon>
        <taxon>Bacillota</taxon>
        <taxon>Capillibacterium</taxon>
    </lineage>
</organism>
<dbReference type="InterPro" id="IPR057326">
    <property type="entry name" value="KR_dom"/>
</dbReference>
<name>A0A8J6LIP8_9FIRM</name>
<dbReference type="InterPro" id="IPR036291">
    <property type="entry name" value="NAD(P)-bd_dom_sf"/>
</dbReference>
<dbReference type="PROSITE" id="PS00061">
    <property type="entry name" value="ADH_SHORT"/>
    <property type="match status" value="1"/>
</dbReference>
<evidence type="ECO:0000256" key="2">
    <source>
        <dbReference type="ARBA" id="ARBA00023002"/>
    </source>
</evidence>
<evidence type="ECO:0000256" key="1">
    <source>
        <dbReference type="ARBA" id="ARBA00006484"/>
    </source>
</evidence>
<dbReference type="PRINTS" id="PR00081">
    <property type="entry name" value="GDHRDH"/>
</dbReference>
<reference evidence="5" key="1">
    <citation type="submission" date="2020-06" db="EMBL/GenBank/DDBJ databases">
        <title>Novel chitinolytic bacterium.</title>
        <authorList>
            <person name="Ungkulpasvich U."/>
            <person name="Kosugi A."/>
            <person name="Uke A."/>
        </authorList>
    </citation>
    <scope>NUCLEOTIDE SEQUENCE</scope>
    <source>
        <strain evidence="5">UUS1-1</strain>
    </source>
</reference>
<dbReference type="InterPro" id="IPR020904">
    <property type="entry name" value="Sc_DH/Rdtase_CS"/>
</dbReference>
<dbReference type="CDD" id="cd05374">
    <property type="entry name" value="17beta-HSD-like_SDR_c"/>
    <property type="match status" value="1"/>
</dbReference>
<dbReference type="PRINTS" id="PR00080">
    <property type="entry name" value="SDRFAMILY"/>
</dbReference>
<dbReference type="PANTHER" id="PTHR44169">
    <property type="entry name" value="NADPH-DEPENDENT 1-ACYLDIHYDROXYACETONE PHOSPHATE REDUCTASE"/>
    <property type="match status" value="1"/>
</dbReference>
<keyword evidence="2" id="KW-0560">Oxidoreductase</keyword>
<evidence type="ECO:0000259" key="4">
    <source>
        <dbReference type="SMART" id="SM00822"/>
    </source>
</evidence>
<feature type="domain" description="Ketoreductase" evidence="4">
    <location>
        <begin position="8"/>
        <end position="186"/>
    </location>
</feature>
<dbReference type="Proteomes" id="UP000657177">
    <property type="component" value="Unassembled WGS sequence"/>
</dbReference>
<dbReference type="AlphaFoldDB" id="A0A8J6LIP8"/>
<dbReference type="SUPFAM" id="SSF51735">
    <property type="entry name" value="NAD(P)-binding Rossmann-fold domains"/>
    <property type="match status" value="1"/>
</dbReference>
<dbReference type="EMBL" id="JAAKDE010000013">
    <property type="protein sequence ID" value="MBA2133280.1"/>
    <property type="molecule type" value="Genomic_DNA"/>
</dbReference>
<dbReference type="RefSeq" id="WP_181339731.1">
    <property type="nucleotide sequence ID" value="NZ_JAAKDE010000013.1"/>
</dbReference>
<evidence type="ECO:0000313" key="5">
    <source>
        <dbReference type="EMBL" id="MBA2133280.1"/>
    </source>
</evidence>
<dbReference type="PANTHER" id="PTHR44169:SF6">
    <property type="entry name" value="NADPH-DEPENDENT 1-ACYLDIHYDROXYACETONE PHOSPHATE REDUCTASE"/>
    <property type="match status" value="1"/>
</dbReference>
<comment type="similarity">
    <text evidence="1 3">Belongs to the short-chain dehydrogenases/reductases (SDR) family.</text>
</comment>
<protein>
    <submittedName>
        <fullName evidence="5">SDR family oxidoreductase</fullName>
    </submittedName>
</protein>
<accession>A0A8J6LIP8</accession>
<dbReference type="InterPro" id="IPR002347">
    <property type="entry name" value="SDR_fam"/>
</dbReference>
<evidence type="ECO:0000256" key="3">
    <source>
        <dbReference type="RuleBase" id="RU000363"/>
    </source>
</evidence>
<dbReference type="Gene3D" id="3.40.50.720">
    <property type="entry name" value="NAD(P)-binding Rossmann-like Domain"/>
    <property type="match status" value="1"/>
</dbReference>
<dbReference type="Pfam" id="PF00106">
    <property type="entry name" value="adh_short"/>
    <property type="match status" value="1"/>
</dbReference>
<proteinExistence type="inferred from homology"/>
<sequence length="280" mass="31101">MAMSLSGKKVLITGASSGIGAAIAEALADAGCQVWGTTRNLDKVASLPEPLRRKVKFLAMDVNDDHSVRAGVDRFLAEAGGIDVLINNAGFGVFGPLEEFPLAKAKAIFETNYFGALRLIQALVPVMREQRNGLIINITSLAARFVIPFQVHYSATKFALSALTEGLRQELRPFGVKVVAVEPGDIKTNFNNVTEFGFKEDSPYKKWTEPCWRVIDVNMEKSPSPRVVAAQVLRIIRQQNPRPYYVAGDFLSTKFPFLARLVSQRFKEKLIRKFYGIDFE</sequence>
<comment type="caution">
    <text evidence="5">The sequence shown here is derived from an EMBL/GenBank/DDBJ whole genome shotgun (WGS) entry which is preliminary data.</text>
</comment>
<evidence type="ECO:0000313" key="6">
    <source>
        <dbReference type="Proteomes" id="UP000657177"/>
    </source>
</evidence>
<keyword evidence="6" id="KW-1185">Reference proteome</keyword>
<gene>
    <name evidence="5" type="ORF">G5B42_06960</name>
</gene>
<dbReference type="GO" id="GO:0016491">
    <property type="term" value="F:oxidoreductase activity"/>
    <property type="evidence" value="ECO:0007669"/>
    <property type="project" value="UniProtKB-KW"/>
</dbReference>
<dbReference type="SMART" id="SM00822">
    <property type="entry name" value="PKS_KR"/>
    <property type="match status" value="1"/>
</dbReference>